<reference evidence="3" key="1">
    <citation type="journal article" date="2013" name="Proc. Natl. Acad. Sci. U.S.A.">
        <title>Improving the coverage of the cyanobacterial phylum using diversity-driven genome sequencing.</title>
        <authorList>
            <person name="Shih P.M."/>
            <person name="Wu D."/>
            <person name="Latifi A."/>
            <person name="Axen S.D."/>
            <person name="Fewer D.P."/>
            <person name="Talla E."/>
            <person name="Calteau A."/>
            <person name="Cai F."/>
            <person name="Tandeau de Marsac N."/>
            <person name="Rippka R."/>
            <person name="Herdman M."/>
            <person name="Sivonen K."/>
            <person name="Coursin T."/>
            <person name="Laurent T."/>
            <person name="Goodwin L."/>
            <person name="Nolan M."/>
            <person name="Davenport K.W."/>
            <person name="Han C.S."/>
            <person name="Rubin E.M."/>
            <person name="Eisen J.A."/>
            <person name="Woyke T."/>
            <person name="Gugger M."/>
            <person name="Kerfeld C.A."/>
        </authorList>
    </citation>
    <scope>NUCLEOTIDE SEQUENCE [LARGE SCALE GENOMIC DNA]</scope>
    <source>
        <strain evidence="3">ATCC 29371 / PCC 7437</strain>
    </source>
</reference>
<evidence type="ECO:0000313" key="3">
    <source>
        <dbReference type="Proteomes" id="UP000010473"/>
    </source>
</evidence>
<accession>K9XXG2</accession>
<sequence>MNQPIAIVSVIIPAYNTANYIAHAIDSALNQTLHNIEVIVVDDASTDNTVEIIQSFCDSRLKLLVNETNLGAGGARNRALRAATGKWIAVLDSDDWYAAERLEKLVHLAQVHQADLIADNLYLIEDGHVCPWGTLIGGSGQIIDSVKQISAADFVKSDIEGRVGLRLGFSKPLFKREFLVQHQIKYDETIKVTQDFWLDMDCFLHRAKFFLIPEAYYYYRSRPGSLVASNKIKRLEDECRAIANFLQHQDYLKENPQLLAALEEKMTETQTWLDYYSVVEPFKQKQLLTGLMAIFAHPIFLKHFTTQLPKIIERRFQLLLSNSKISYQKNMFQV</sequence>
<dbReference type="SUPFAM" id="SSF53448">
    <property type="entry name" value="Nucleotide-diphospho-sugar transferases"/>
    <property type="match status" value="1"/>
</dbReference>
<dbReference type="KEGG" id="scs:Sta7437_3717"/>
<dbReference type="STRING" id="111780.Sta7437_3717"/>
<dbReference type="InterPro" id="IPR029044">
    <property type="entry name" value="Nucleotide-diphossugar_trans"/>
</dbReference>
<feature type="domain" description="Glycosyltransferase 2-like" evidence="1">
    <location>
        <begin position="9"/>
        <end position="127"/>
    </location>
</feature>
<dbReference type="PANTHER" id="PTHR43685">
    <property type="entry name" value="GLYCOSYLTRANSFERASE"/>
    <property type="match status" value="1"/>
</dbReference>
<dbReference type="RefSeq" id="WP_015194874.1">
    <property type="nucleotide sequence ID" value="NC_019748.1"/>
</dbReference>
<dbReference type="eggNOG" id="COG0463">
    <property type="taxonomic scope" value="Bacteria"/>
</dbReference>
<dbReference type="AlphaFoldDB" id="K9XXG2"/>
<dbReference type="CDD" id="cd00761">
    <property type="entry name" value="Glyco_tranf_GTA_type"/>
    <property type="match status" value="1"/>
</dbReference>
<dbReference type="OrthoDB" id="455644at2"/>
<protein>
    <submittedName>
        <fullName evidence="2">Glycosyl transferase family 2</fullName>
    </submittedName>
</protein>
<dbReference type="GO" id="GO:0016740">
    <property type="term" value="F:transferase activity"/>
    <property type="evidence" value="ECO:0007669"/>
    <property type="project" value="UniProtKB-KW"/>
</dbReference>
<dbReference type="InterPro" id="IPR001173">
    <property type="entry name" value="Glyco_trans_2-like"/>
</dbReference>
<proteinExistence type="predicted"/>
<keyword evidence="2" id="KW-0808">Transferase</keyword>
<dbReference type="HOGENOM" id="CLU_025996_0_1_3"/>
<keyword evidence="3" id="KW-1185">Reference proteome</keyword>
<dbReference type="InterPro" id="IPR050834">
    <property type="entry name" value="Glycosyltransf_2"/>
</dbReference>
<dbReference type="EMBL" id="CP003653">
    <property type="protein sequence ID" value="AFZ37213.1"/>
    <property type="molecule type" value="Genomic_DNA"/>
</dbReference>
<dbReference type="Proteomes" id="UP000010473">
    <property type="component" value="Chromosome"/>
</dbReference>
<gene>
    <name evidence="2" type="ordered locus">Sta7437_3717</name>
</gene>
<evidence type="ECO:0000313" key="2">
    <source>
        <dbReference type="EMBL" id="AFZ37213.1"/>
    </source>
</evidence>
<organism evidence="2 3">
    <name type="scientific">Stanieria cyanosphaera (strain ATCC 29371 / PCC 7437)</name>
    <dbReference type="NCBI Taxonomy" id="111780"/>
    <lineage>
        <taxon>Bacteria</taxon>
        <taxon>Bacillati</taxon>
        <taxon>Cyanobacteriota</taxon>
        <taxon>Cyanophyceae</taxon>
        <taxon>Pleurocapsales</taxon>
        <taxon>Dermocarpellaceae</taxon>
        <taxon>Stanieria</taxon>
    </lineage>
</organism>
<dbReference type="PANTHER" id="PTHR43685:SF11">
    <property type="entry name" value="GLYCOSYLTRANSFERASE TAGX-RELATED"/>
    <property type="match status" value="1"/>
</dbReference>
<dbReference type="Pfam" id="PF00535">
    <property type="entry name" value="Glycos_transf_2"/>
    <property type="match status" value="1"/>
</dbReference>
<dbReference type="Gene3D" id="3.90.550.10">
    <property type="entry name" value="Spore Coat Polysaccharide Biosynthesis Protein SpsA, Chain A"/>
    <property type="match status" value="1"/>
</dbReference>
<evidence type="ECO:0000259" key="1">
    <source>
        <dbReference type="Pfam" id="PF00535"/>
    </source>
</evidence>
<name>K9XXG2_STAC7</name>